<keyword evidence="5 16" id="KW-0732">Signal</keyword>
<comment type="subcellular location">
    <subcellularLocation>
        <location evidence="2">Secreted</location>
    </subcellularLocation>
</comment>
<evidence type="ECO:0000259" key="17">
    <source>
        <dbReference type="Pfam" id="PF03443"/>
    </source>
</evidence>
<evidence type="ECO:0000256" key="9">
    <source>
        <dbReference type="ARBA" id="ARBA00023033"/>
    </source>
</evidence>
<evidence type="ECO:0000256" key="14">
    <source>
        <dbReference type="ARBA" id="ARBA00045077"/>
    </source>
</evidence>
<dbReference type="InParanoid" id="F8QCT7"/>
<dbReference type="CDD" id="cd21175">
    <property type="entry name" value="LPMO_AA9"/>
    <property type="match status" value="1"/>
</dbReference>
<evidence type="ECO:0000256" key="13">
    <source>
        <dbReference type="ARBA" id="ARBA00044502"/>
    </source>
</evidence>
<evidence type="ECO:0000256" key="15">
    <source>
        <dbReference type="ARBA" id="ARBA00047174"/>
    </source>
</evidence>
<feature type="signal peptide" evidence="16">
    <location>
        <begin position="1"/>
        <end position="19"/>
    </location>
</feature>
<evidence type="ECO:0000256" key="1">
    <source>
        <dbReference type="ARBA" id="ARBA00001973"/>
    </source>
</evidence>
<evidence type="ECO:0000313" key="18">
    <source>
        <dbReference type="EMBL" id="EGN93952.1"/>
    </source>
</evidence>
<evidence type="ECO:0000256" key="7">
    <source>
        <dbReference type="ARBA" id="ARBA00023002"/>
    </source>
</evidence>
<gene>
    <name evidence="18" type="ORF">SERLA73DRAFT_78337</name>
</gene>
<dbReference type="GO" id="GO:0005576">
    <property type="term" value="C:extracellular region"/>
    <property type="evidence" value="ECO:0007669"/>
    <property type="project" value="UniProtKB-SubCell"/>
</dbReference>
<evidence type="ECO:0000256" key="3">
    <source>
        <dbReference type="ARBA" id="ARBA00022525"/>
    </source>
</evidence>
<dbReference type="PANTHER" id="PTHR33353">
    <property type="entry name" value="PUTATIVE (AFU_ORTHOLOGUE AFUA_1G12560)-RELATED"/>
    <property type="match status" value="1"/>
</dbReference>
<dbReference type="OMA" id="TCNAGAR"/>
<keyword evidence="12" id="KW-0624">Polysaccharide degradation</keyword>
<evidence type="ECO:0000256" key="16">
    <source>
        <dbReference type="SAM" id="SignalP"/>
    </source>
</evidence>
<proteinExistence type="inferred from homology"/>
<dbReference type="GO" id="GO:0030245">
    <property type="term" value="P:cellulose catabolic process"/>
    <property type="evidence" value="ECO:0007669"/>
    <property type="project" value="UniProtKB-KW"/>
</dbReference>
<evidence type="ECO:0000256" key="5">
    <source>
        <dbReference type="ARBA" id="ARBA00022729"/>
    </source>
</evidence>
<feature type="chain" id="PRO_5003377295" description="lytic cellulose monooxygenase (C4-dehydrogenating)" evidence="16">
    <location>
        <begin position="20"/>
        <end position="250"/>
    </location>
</feature>
<dbReference type="OrthoDB" id="3496539at2759"/>
<keyword evidence="19" id="KW-1185">Reference proteome</keyword>
<keyword evidence="11" id="KW-0119">Carbohydrate metabolism</keyword>
<dbReference type="STRING" id="936435.F8QCT7"/>
<evidence type="ECO:0000256" key="8">
    <source>
        <dbReference type="ARBA" id="ARBA00023008"/>
    </source>
</evidence>
<sequence>MKSITLLSIAAVLLPSVSAHYRWTSLVVGSTITTAYEYVRQNTNDNSPVTDVTSTDLRCNVGGLASGATTSTYTVSAGSVVGLALDQAIYHPGVVNSKYSIIHPKPPANLVLFLKVYMAKAPANVSAWDGSGAVWFKVHEVTAITNGGTSISWPSVGMSQVTFTLPASIPDGQYFVRAEDIALHVAESYGGAQFYLSCAQINVQNGGNGTPGPLVSIPGVYTGYEPGILINIYSPIPANYTQPGPAVWTG</sequence>
<keyword evidence="3" id="KW-0964">Secreted</keyword>
<dbReference type="Proteomes" id="UP000008063">
    <property type="component" value="Unassembled WGS sequence"/>
</dbReference>
<dbReference type="eggNOG" id="ENOG502RYSN">
    <property type="taxonomic scope" value="Eukaryota"/>
</dbReference>
<evidence type="ECO:0000313" key="19">
    <source>
        <dbReference type="Proteomes" id="UP000008063"/>
    </source>
</evidence>
<dbReference type="Pfam" id="PF03443">
    <property type="entry name" value="AA9"/>
    <property type="match status" value="1"/>
</dbReference>
<organism evidence="19">
    <name type="scientific">Serpula lacrymans var. lacrymans (strain S7.3)</name>
    <name type="common">Dry rot fungus</name>
    <dbReference type="NCBI Taxonomy" id="936435"/>
    <lineage>
        <taxon>Eukaryota</taxon>
        <taxon>Fungi</taxon>
        <taxon>Dikarya</taxon>
        <taxon>Basidiomycota</taxon>
        <taxon>Agaricomycotina</taxon>
        <taxon>Agaricomycetes</taxon>
        <taxon>Agaricomycetidae</taxon>
        <taxon>Boletales</taxon>
        <taxon>Coniophorineae</taxon>
        <taxon>Serpulaceae</taxon>
        <taxon>Serpula</taxon>
    </lineage>
</organism>
<dbReference type="EC" id="1.14.99.56" evidence="15"/>
<keyword evidence="9" id="KW-0503">Monooxygenase</keyword>
<feature type="domain" description="Auxiliary Activity family 9 catalytic" evidence="17">
    <location>
        <begin position="20"/>
        <end position="236"/>
    </location>
</feature>
<keyword evidence="10" id="KW-1015">Disulfide bond</keyword>
<dbReference type="InterPro" id="IPR049892">
    <property type="entry name" value="AA9"/>
</dbReference>
<evidence type="ECO:0000256" key="4">
    <source>
        <dbReference type="ARBA" id="ARBA00022723"/>
    </source>
</evidence>
<dbReference type="GO" id="GO:0046872">
    <property type="term" value="F:metal ion binding"/>
    <property type="evidence" value="ECO:0007669"/>
    <property type="project" value="UniProtKB-KW"/>
</dbReference>
<evidence type="ECO:0000256" key="11">
    <source>
        <dbReference type="ARBA" id="ARBA00023277"/>
    </source>
</evidence>
<keyword evidence="4" id="KW-0479">Metal-binding</keyword>
<dbReference type="GO" id="GO:0004497">
    <property type="term" value="F:monooxygenase activity"/>
    <property type="evidence" value="ECO:0007669"/>
    <property type="project" value="UniProtKB-KW"/>
</dbReference>
<accession>F8QCT7</accession>
<name>F8QCT7_SERL3</name>
<evidence type="ECO:0000256" key="12">
    <source>
        <dbReference type="ARBA" id="ARBA00023326"/>
    </source>
</evidence>
<dbReference type="AlphaFoldDB" id="F8QCT7"/>
<evidence type="ECO:0000256" key="6">
    <source>
        <dbReference type="ARBA" id="ARBA00023001"/>
    </source>
</evidence>
<comment type="cofactor">
    <cofactor evidence="1">
        <name>Cu(2+)</name>
        <dbReference type="ChEBI" id="CHEBI:29036"/>
    </cofactor>
</comment>
<comment type="similarity">
    <text evidence="13">Belongs to the polysaccharide monooxygenase AA9 family.</text>
</comment>
<dbReference type="InterPro" id="IPR005103">
    <property type="entry name" value="AA9_LPMO"/>
</dbReference>
<evidence type="ECO:0000256" key="10">
    <source>
        <dbReference type="ARBA" id="ARBA00023157"/>
    </source>
</evidence>
<dbReference type="Gene3D" id="2.70.50.70">
    <property type="match status" value="1"/>
</dbReference>
<dbReference type="EMBL" id="GL945490">
    <property type="protein sequence ID" value="EGN93952.1"/>
    <property type="molecule type" value="Genomic_DNA"/>
</dbReference>
<keyword evidence="7" id="KW-0560">Oxidoreductase</keyword>
<dbReference type="PANTHER" id="PTHR33353:SF10">
    <property type="entry name" value="ENDO-BETA-1,4-GLUCANASE D"/>
    <property type="match status" value="1"/>
</dbReference>
<protein>
    <recommendedName>
        <fullName evidence="15">lytic cellulose monooxygenase (C4-dehydrogenating)</fullName>
        <ecNumber evidence="15">1.14.99.56</ecNumber>
    </recommendedName>
</protein>
<keyword evidence="8" id="KW-0186">Copper</keyword>
<keyword evidence="6" id="KW-0136">Cellulose degradation</keyword>
<dbReference type="GO" id="GO:0016787">
    <property type="term" value="F:hydrolase activity"/>
    <property type="evidence" value="ECO:0007669"/>
    <property type="project" value="UniProtKB-KW"/>
</dbReference>
<comment type="catalytic activity">
    <reaction evidence="14">
        <text>[(1-&gt;4)-beta-D-glucosyl]n+m + reduced acceptor + O2 = 4-dehydro-beta-D-glucosyl-[(1-&gt;4)-beta-D-glucosyl]n-1 + [(1-&gt;4)-beta-D-glucosyl]m + acceptor + H2O.</text>
        <dbReference type="EC" id="1.14.99.56"/>
    </reaction>
</comment>
<evidence type="ECO:0000256" key="2">
    <source>
        <dbReference type="ARBA" id="ARBA00004613"/>
    </source>
</evidence>
<reference evidence="19" key="1">
    <citation type="journal article" date="2011" name="Science">
        <title>The plant cell wall-decomposing machinery underlies the functional diversity of forest fungi.</title>
        <authorList>
            <person name="Eastwood D.C."/>
            <person name="Floudas D."/>
            <person name="Binder M."/>
            <person name="Majcherczyk A."/>
            <person name="Schneider P."/>
            <person name="Aerts A."/>
            <person name="Asiegbu F.O."/>
            <person name="Baker S.E."/>
            <person name="Barry K."/>
            <person name="Bendiksby M."/>
            <person name="Blumentritt M."/>
            <person name="Coutinho P.M."/>
            <person name="Cullen D."/>
            <person name="de Vries R.P."/>
            <person name="Gathman A."/>
            <person name="Goodell B."/>
            <person name="Henrissat B."/>
            <person name="Ihrmark K."/>
            <person name="Kauserud H."/>
            <person name="Kohler A."/>
            <person name="LaButti K."/>
            <person name="Lapidus A."/>
            <person name="Lavin J.L."/>
            <person name="Lee Y.-H."/>
            <person name="Lindquist E."/>
            <person name="Lilly W."/>
            <person name="Lucas S."/>
            <person name="Morin E."/>
            <person name="Murat C."/>
            <person name="Oguiza J.A."/>
            <person name="Park J."/>
            <person name="Pisabarro A.G."/>
            <person name="Riley R."/>
            <person name="Rosling A."/>
            <person name="Salamov A."/>
            <person name="Schmidt O."/>
            <person name="Schmutz J."/>
            <person name="Skrede I."/>
            <person name="Stenlid J."/>
            <person name="Wiebenga A."/>
            <person name="Xie X."/>
            <person name="Kuees U."/>
            <person name="Hibbett D.S."/>
            <person name="Hoffmeister D."/>
            <person name="Hoegberg N."/>
            <person name="Martin F."/>
            <person name="Grigoriev I.V."/>
            <person name="Watkinson S.C."/>
        </authorList>
    </citation>
    <scope>NUCLEOTIDE SEQUENCE [LARGE SCALE GENOMIC DNA]</scope>
    <source>
        <strain evidence="19">strain S7.3</strain>
    </source>
</reference>
<keyword evidence="18" id="KW-0378">Hydrolase</keyword>
<dbReference type="HOGENOM" id="CLU_031730_4_2_1"/>